<dbReference type="Pfam" id="PF25557">
    <property type="entry name" value="GAUT_1"/>
    <property type="match status" value="1"/>
</dbReference>
<evidence type="ECO:0000256" key="3">
    <source>
        <dbReference type="ARBA" id="ARBA00006351"/>
    </source>
</evidence>
<dbReference type="UniPathway" id="UPA00845"/>
<evidence type="ECO:0000256" key="7">
    <source>
        <dbReference type="ARBA" id="ARBA00022968"/>
    </source>
</evidence>
<evidence type="ECO:0000256" key="10">
    <source>
        <dbReference type="ARBA" id="ARBA00023136"/>
    </source>
</evidence>
<keyword evidence="6" id="KW-0812">Transmembrane</keyword>
<keyword evidence="12 13" id="KW-0961">Cell wall biogenesis/degradation</keyword>
<dbReference type="InterPro" id="IPR029044">
    <property type="entry name" value="Nucleotide-diphossugar_trans"/>
</dbReference>
<dbReference type="EMBL" id="NMUH01000524">
    <property type="protein sequence ID" value="MQL80768.1"/>
    <property type="molecule type" value="Genomic_DNA"/>
</dbReference>
<evidence type="ECO:0000313" key="15">
    <source>
        <dbReference type="Proteomes" id="UP000652761"/>
    </source>
</evidence>
<dbReference type="SUPFAM" id="SSF53448">
    <property type="entry name" value="Nucleotide-diphospho-sugar transferases"/>
    <property type="match status" value="1"/>
</dbReference>
<evidence type="ECO:0000256" key="6">
    <source>
        <dbReference type="ARBA" id="ARBA00022692"/>
    </source>
</evidence>
<proteinExistence type="inferred from homology"/>
<accession>A0A843UAZ1</accession>
<dbReference type="GO" id="GO:0045489">
    <property type="term" value="P:pectin biosynthetic process"/>
    <property type="evidence" value="ECO:0007669"/>
    <property type="project" value="UniProtKB-UniPathway"/>
</dbReference>
<comment type="pathway">
    <text evidence="2 13">Glycan metabolism; pectin biosynthesis.</text>
</comment>
<sequence>MKQGLRCQRILILSLLSLSVLAPVAFLSARLGSVSPSSDRKKEFEDIPGLKHYSDAFQLNSIWQEGGEGLKEPVREILKDKDFIEPLIDQKTSADNVSTGGIWDGGENVISSDFNGSRIETDHEQVIGVTLDQNVPTSDRTMVQDKQSRREANGHSGYLPDTYAKIYEMKDQLIMARAYLQFSPPNSNSHIVRELRLRIKEIERIVAQVNKDSDLPRGVMHKMKKMEALLSKASQLYPDCHAMATKLRAMAYNTEEQLRTQKHQTAYLIQLTSKTFPKSLHCLSLQLTSEYFNLQHEDRELLKKDKVQQADLYHYAIFSDNLLACSVVINSTISSSGDPSKIVFHVVTDSLNFPAMKMWFLMNPTNPATIHIKNMDDFDWLPSGYMSTLKRPSVRDPRYISGLNHLRFYLPQIFPYLNKVLLLDHDVVIQRDLRKLWKVDMKGKVNGAVGLCRKDDSSRRLEMFIDFTDPNVAKQFDPKSCAWAFGMNIFDLKEWRRQRLTNVYQKWMQLAKRGGNSWKAGTLPLGLVTFYNHTLILDRRWHVLGLGYDPTVGRTEIERAAVIHYNGNMKPWLEFGIPKYRSYWTKFVNYGHPYLQQCNVHE</sequence>
<keyword evidence="9 13" id="KW-0333">Golgi apparatus</keyword>
<dbReference type="GO" id="GO:0000139">
    <property type="term" value="C:Golgi membrane"/>
    <property type="evidence" value="ECO:0007669"/>
    <property type="project" value="UniProtKB-SubCell"/>
</dbReference>
<evidence type="ECO:0000256" key="13">
    <source>
        <dbReference type="RuleBase" id="RU362027"/>
    </source>
</evidence>
<reference evidence="14" key="1">
    <citation type="submission" date="2017-07" db="EMBL/GenBank/DDBJ databases">
        <title>Taro Niue Genome Assembly and Annotation.</title>
        <authorList>
            <person name="Atibalentja N."/>
            <person name="Keating K."/>
            <person name="Fields C.J."/>
        </authorList>
    </citation>
    <scope>NUCLEOTIDE SEQUENCE</scope>
    <source>
        <strain evidence="14">Niue_2</strain>
        <tissue evidence="14">Leaf</tissue>
    </source>
</reference>
<gene>
    <name evidence="14" type="ORF">Taro_013212</name>
</gene>
<comment type="subcellular location">
    <subcellularLocation>
        <location evidence="1 13">Golgi apparatus membrane</location>
        <topology evidence="1 13">Single-pass type II membrane protein</topology>
    </subcellularLocation>
</comment>
<keyword evidence="15" id="KW-1185">Reference proteome</keyword>
<name>A0A843UAZ1_COLES</name>
<dbReference type="AlphaFoldDB" id="A0A843UAZ1"/>
<evidence type="ECO:0000256" key="4">
    <source>
        <dbReference type="ARBA" id="ARBA00022676"/>
    </source>
</evidence>
<keyword evidence="8" id="KW-1133">Transmembrane helix</keyword>
<comment type="similarity">
    <text evidence="3 13">Belongs to the glycosyltransferase 8 family.</text>
</comment>
<keyword evidence="11" id="KW-0325">Glycoprotein</keyword>
<dbReference type="Gene3D" id="3.90.550.10">
    <property type="entry name" value="Spore Coat Polysaccharide Biosynthesis Protein SpsA, Chain A"/>
    <property type="match status" value="1"/>
</dbReference>
<dbReference type="Pfam" id="PF01501">
    <property type="entry name" value="Glyco_transf_8"/>
    <property type="match status" value="1"/>
</dbReference>
<dbReference type="GO" id="GO:0047262">
    <property type="term" value="F:polygalacturonate 4-alpha-galacturonosyltransferase activity"/>
    <property type="evidence" value="ECO:0007669"/>
    <property type="project" value="InterPro"/>
</dbReference>
<dbReference type="PANTHER" id="PTHR32116">
    <property type="entry name" value="GALACTURONOSYLTRANSFERASE 4-RELATED"/>
    <property type="match status" value="1"/>
</dbReference>
<dbReference type="GO" id="GO:0071555">
    <property type="term" value="P:cell wall organization"/>
    <property type="evidence" value="ECO:0007669"/>
    <property type="project" value="UniProtKB-KW"/>
</dbReference>
<evidence type="ECO:0000256" key="1">
    <source>
        <dbReference type="ARBA" id="ARBA00004323"/>
    </source>
</evidence>
<dbReference type="InterPro" id="IPR029993">
    <property type="entry name" value="GAUT"/>
</dbReference>
<evidence type="ECO:0000313" key="14">
    <source>
        <dbReference type="EMBL" id="MQL80768.1"/>
    </source>
</evidence>
<comment type="caution">
    <text evidence="14">The sequence shown here is derived from an EMBL/GenBank/DDBJ whole genome shotgun (WGS) entry which is preliminary data.</text>
</comment>
<evidence type="ECO:0000256" key="9">
    <source>
        <dbReference type="ARBA" id="ARBA00023034"/>
    </source>
</evidence>
<dbReference type="Proteomes" id="UP000652761">
    <property type="component" value="Unassembled WGS sequence"/>
</dbReference>
<dbReference type="FunFam" id="3.90.550.10:FF:000056">
    <property type="entry name" value="Hexosyltransferase"/>
    <property type="match status" value="1"/>
</dbReference>
<keyword evidence="7" id="KW-0735">Signal-anchor</keyword>
<evidence type="ECO:0000256" key="5">
    <source>
        <dbReference type="ARBA" id="ARBA00022679"/>
    </source>
</evidence>
<keyword evidence="4 13" id="KW-0328">Glycosyltransferase</keyword>
<keyword evidence="10" id="KW-0472">Membrane</keyword>
<dbReference type="CDD" id="cd06429">
    <property type="entry name" value="GT8_like_1"/>
    <property type="match status" value="1"/>
</dbReference>
<protein>
    <recommendedName>
        <fullName evidence="13">Hexosyltransferase</fullName>
        <ecNumber evidence="13">2.4.1.-</ecNumber>
    </recommendedName>
</protein>
<dbReference type="EC" id="2.4.1.-" evidence="13"/>
<evidence type="ECO:0000256" key="8">
    <source>
        <dbReference type="ARBA" id="ARBA00022989"/>
    </source>
</evidence>
<dbReference type="OrthoDB" id="411524at2759"/>
<keyword evidence="5" id="KW-0808">Transferase</keyword>
<organism evidence="14 15">
    <name type="scientific">Colocasia esculenta</name>
    <name type="common">Wild taro</name>
    <name type="synonym">Arum esculentum</name>
    <dbReference type="NCBI Taxonomy" id="4460"/>
    <lineage>
        <taxon>Eukaryota</taxon>
        <taxon>Viridiplantae</taxon>
        <taxon>Streptophyta</taxon>
        <taxon>Embryophyta</taxon>
        <taxon>Tracheophyta</taxon>
        <taxon>Spermatophyta</taxon>
        <taxon>Magnoliopsida</taxon>
        <taxon>Liliopsida</taxon>
        <taxon>Araceae</taxon>
        <taxon>Aroideae</taxon>
        <taxon>Colocasieae</taxon>
        <taxon>Colocasia</taxon>
    </lineage>
</organism>
<dbReference type="PANTHER" id="PTHR32116:SF0">
    <property type="entry name" value="GALACTURONOSYLTRANSFERASE 6-RELATED"/>
    <property type="match status" value="1"/>
</dbReference>
<evidence type="ECO:0000256" key="2">
    <source>
        <dbReference type="ARBA" id="ARBA00004877"/>
    </source>
</evidence>
<dbReference type="InterPro" id="IPR002495">
    <property type="entry name" value="Glyco_trans_8"/>
</dbReference>
<evidence type="ECO:0000256" key="11">
    <source>
        <dbReference type="ARBA" id="ARBA00023180"/>
    </source>
</evidence>
<evidence type="ECO:0000256" key="12">
    <source>
        <dbReference type="ARBA" id="ARBA00023316"/>
    </source>
</evidence>